<feature type="region of interest" description="Disordered" evidence="4">
    <location>
        <begin position="1"/>
        <end position="23"/>
    </location>
</feature>
<feature type="domain" description="Aldehyde dehydrogenase" evidence="5">
    <location>
        <begin position="29"/>
        <end position="477"/>
    </location>
</feature>
<dbReference type="Pfam" id="PF00171">
    <property type="entry name" value="Aldedh"/>
    <property type="match status" value="1"/>
</dbReference>
<dbReference type="SUPFAM" id="SSF53720">
    <property type="entry name" value="ALDH-like"/>
    <property type="match status" value="1"/>
</dbReference>
<dbReference type="PROSITE" id="PS00070">
    <property type="entry name" value="ALDEHYDE_DEHYDR_CYS"/>
    <property type="match status" value="1"/>
</dbReference>
<gene>
    <name evidence="6" type="ORF">H9639_14360</name>
</gene>
<dbReference type="InterPro" id="IPR029510">
    <property type="entry name" value="Ald_DH_CS_GLU"/>
</dbReference>
<sequence length="498" mass="51873">MRLVRFPASDKAGIPETTRKGRPVTVSPTTYEVFDPATLEVVGTAPLHTAEDMERAVALAGTAAAAWAADRGARRSALRSIAAAVRTQSGRLGEILSREQGKVLREAVMEFQVAAGLFDYYADLEWDQTEQLPERDGRRLSVDYRPVGLVGAITPWNFPISLLAVKLAPALVAGCTVIAKPSPSTPLSTIALVELMNGFLPPHVLTSVTGRGVLSRALSTLPGVRKISFTGSTEVGTAIMAQAAPTVKRVTLELGGNDPAIVLPDADPAFTAAGIIGSAFRNAGQVCMAVKRVFVPRSLAGELTEALAAAAAGLVVGRGLDAGTSMGPMHNAAQRDLVASLVTQAVNDGGKLAFGGGTGTSLPGYFMEPTIISDAPHNTPLVCSEQFGSALPVSVYDDVEDVLAQLNAQEFGLGASVWTPDLDRAGELAARIEAGTVWINQHTQVELDAPFGGWKASGMGRERGHWGLSEYLQTRTVNAMAGTHAVAAAGASSAAQSS</sequence>
<keyword evidence="1 3" id="KW-0560">Oxidoreductase</keyword>
<keyword evidence="7" id="KW-1185">Reference proteome</keyword>
<dbReference type="PANTHER" id="PTHR11699">
    <property type="entry name" value="ALDEHYDE DEHYDROGENASE-RELATED"/>
    <property type="match status" value="1"/>
</dbReference>
<dbReference type="InterPro" id="IPR016160">
    <property type="entry name" value="Ald_DH_CS_CYS"/>
</dbReference>
<dbReference type="EMBL" id="JACSQD010000007">
    <property type="protein sequence ID" value="MBD7996480.1"/>
    <property type="molecule type" value="Genomic_DNA"/>
</dbReference>
<comment type="similarity">
    <text evidence="3">Belongs to the aldehyde dehydrogenase family.</text>
</comment>
<dbReference type="InterPro" id="IPR016161">
    <property type="entry name" value="Ald_DH/histidinol_DH"/>
</dbReference>
<dbReference type="InterPro" id="IPR016163">
    <property type="entry name" value="Ald_DH_C"/>
</dbReference>
<reference evidence="6 7" key="1">
    <citation type="submission" date="2020-08" db="EMBL/GenBank/DDBJ databases">
        <title>A Genomic Blueprint of the Chicken Gut Microbiome.</title>
        <authorList>
            <person name="Gilroy R."/>
            <person name="Ravi A."/>
            <person name="Getino M."/>
            <person name="Pursley I."/>
            <person name="Horton D.L."/>
            <person name="Alikhan N.-F."/>
            <person name="Baker D."/>
            <person name="Gharbi K."/>
            <person name="Hall N."/>
            <person name="Watson M."/>
            <person name="Adriaenssens E.M."/>
            <person name="Foster-Nyarko E."/>
            <person name="Jarju S."/>
            <person name="Secka A."/>
            <person name="Antonio M."/>
            <person name="Oren A."/>
            <person name="Chaudhuri R."/>
            <person name="La Ragione R.M."/>
            <person name="Hildebrand F."/>
            <person name="Pallen M.J."/>
        </authorList>
    </citation>
    <scope>NUCLEOTIDE SEQUENCE [LARGE SCALE GENOMIC DNA]</scope>
    <source>
        <strain evidence="6 7">Sa2CUA1</strain>
    </source>
</reference>
<feature type="active site" evidence="2">
    <location>
        <position position="253"/>
    </location>
</feature>
<dbReference type="InterPro" id="IPR015590">
    <property type="entry name" value="Aldehyde_DH_dom"/>
</dbReference>
<proteinExistence type="inferred from homology"/>
<evidence type="ECO:0000256" key="2">
    <source>
        <dbReference type="PROSITE-ProRule" id="PRU10007"/>
    </source>
</evidence>
<dbReference type="Gene3D" id="3.40.605.10">
    <property type="entry name" value="Aldehyde Dehydrogenase, Chain A, domain 1"/>
    <property type="match status" value="1"/>
</dbReference>
<evidence type="ECO:0000313" key="7">
    <source>
        <dbReference type="Proteomes" id="UP000609874"/>
    </source>
</evidence>
<evidence type="ECO:0000256" key="4">
    <source>
        <dbReference type="SAM" id="MobiDB-lite"/>
    </source>
</evidence>
<dbReference type="Gene3D" id="3.40.309.10">
    <property type="entry name" value="Aldehyde Dehydrogenase, Chain A, domain 2"/>
    <property type="match status" value="1"/>
</dbReference>
<dbReference type="Proteomes" id="UP000609874">
    <property type="component" value="Unassembled WGS sequence"/>
</dbReference>
<evidence type="ECO:0000259" key="5">
    <source>
        <dbReference type="Pfam" id="PF00171"/>
    </source>
</evidence>
<evidence type="ECO:0000313" key="6">
    <source>
        <dbReference type="EMBL" id="MBD7996480.1"/>
    </source>
</evidence>
<comment type="caution">
    <text evidence="6">The sequence shown here is derived from an EMBL/GenBank/DDBJ whole genome shotgun (WGS) entry which is preliminary data.</text>
</comment>
<dbReference type="PROSITE" id="PS00687">
    <property type="entry name" value="ALDEHYDE_DEHYDR_GLU"/>
    <property type="match status" value="1"/>
</dbReference>
<evidence type="ECO:0000256" key="1">
    <source>
        <dbReference type="ARBA" id="ARBA00023002"/>
    </source>
</evidence>
<dbReference type="InterPro" id="IPR016162">
    <property type="entry name" value="Ald_DH_N"/>
</dbReference>
<protein>
    <submittedName>
        <fullName evidence="6">Aldehyde dehydrogenase family protein</fullName>
    </submittedName>
</protein>
<accession>A0ABR8UVQ9</accession>
<name>A0ABR8UVQ9_9MICC</name>
<organism evidence="6 7">
    <name type="scientific">Arthrobacter gallicola</name>
    <dbReference type="NCBI Taxonomy" id="2762225"/>
    <lineage>
        <taxon>Bacteria</taxon>
        <taxon>Bacillati</taxon>
        <taxon>Actinomycetota</taxon>
        <taxon>Actinomycetes</taxon>
        <taxon>Micrococcales</taxon>
        <taxon>Micrococcaceae</taxon>
        <taxon>Arthrobacter</taxon>
    </lineage>
</organism>
<evidence type="ECO:0000256" key="3">
    <source>
        <dbReference type="RuleBase" id="RU003345"/>
    </source>
</evidence>